<evidence type="ECO:0000256" key="1">
    <source>
        <dbReference type="ARBA" id="ARBA00004236"/>
    </source>
</evidence>
<comment type="similarity">
    <text evidence="2 9">Belongs to the PI3/PI4-kinase family. Type II PI4K subfamily.</text>
</comment>
<keyword evidence="4 9" id="KW-0808">Transferase</keyword>
<evidence type="ECO:0000256" key="10">
    <source>
        <dbReference type="SAM" id="MobiDB-lite"/>
    </source>
</evidence>
<dbReference type="GO" id="GO:0005768">
    <property type="term" value="C:endosome"/>
    <property type="evidence" value="ECO:0007669"/>
    <property type="project" value="TreeGrafter"/>
</dbReference>
<comment type="subcellular location">
    <subcellularLocation>
        <location evidence="1">Cell membrane</location>
    </subcellularLocation>
    <subcellularLocation>
        <location evidence="9">Membrane</location>
        <topology evidence="9">Peripheral membrane protein</topology>
    </subcellularLocation>
</comment>
<dbReference type="PANTHER" id="PTHR12865">
    <property type="entry name" value="PHOSPHATIDYLINOSITOL 4-KINASE TYPE-II"/>
    <property type="match status" value="1"/>
</dbReference>
<evidence type="ECO:0000313" key="12">
    <source>
        <dbReference type="EMBL" id="CAH1785213.1"/>
    </source>
</evidence>
<dbReference type="GO" id="GO:0004430">
    <property type="term" value="F:1-phosphatidylinositol 4-kinase activity"/>
    <property type="evidence" value="ECO:0007669"/>
    <property type="project" value="UniProtKB-UniRule"/>
</dbReference>
<accession>A0A8S4NTP3</accession>
<evidence type="ECO:0000313" key="13">
    <source>
        <dbReference type="Proteomes" id="UP000749559"/>
    </source>
</evidence>
<keyword evidence="13" id="KW-1185">Reference proteome</keyword>
<dbReference type="GO" id="GO:0046854">
    <property type="term" value="P:phosphatidylinositol phosphate biosynthetic process"/>
    <property type="evidence" value="ECO:0007669"/>
    <property type="project" value="UniProtKB-UniRule"/>
</dbReference>
<dbReference type="Gene3D" id="1.10.1070.20">
    <property type="match status" value="1"/>
</dbReference>
<dbReference type="GO" id="GO:0007030">
    <property type="term" value="P:Golgi organization"/>
    <property type="evidence" value="ECO:0007669"/>
    <property type="project" value="TreeGrafter"/>
</dbReference>
<feature type="domain" description="PI3K/PI4K catalytic" evidence="11">
    <location>
        <begin position="57"/>
        <end position="390"/>
    </location>
</feature>
<dbReference type="GO" id="GO:0007032">
    <property type="term" value="P:endosome organization"/>
    <property type="evidence" value="ECO:0007669"/>
    <property type="project" value="TreeGrafter"/>
</dbReference>
<dbReference type="EC" id="2.7.1.67" evidence="9"/>
<keyword evidence="3" id="KW-1003">Cell membrane</keyword>
<evidence type="ECO:0000256" key="3">
    <source>
        <dbReference type="ARBA" id="ARBA00022475"/>
    </source>
</evidence>
<organism evidence="12 13">
    <name type="scientific">Owenia fusiformis</name>
    <name type="common">Polychaete worm</name>
    <dbReference type="NCBI Taxonomy" id="6347"/>
    <lineage>
        <taxon>Eukaryota</taxon>
        <taxon>Metazoa</taxon>
        <taxon>Spiralia</taxon>
        <taxon>Lophotrochozoa</taxon>
        <taxon>Annelida</taxon>
        <taxon>Polychaeta</taxon>
        <taxon>Sedentaria</taxon>
        <taxon>Canalipalpata</taxon>
        <taxon>Sabellida</taxon>
        <taxon>Oweniida</taxon>
        <taxon>Oweniidae</taxon>
        <taxon>Owenia</taxon>
    </lineage>
</organism>
<feature type="region of interest" description="Disordered" evidence="10">
    <location>
        <begin position="15"/>
        <end position="34"/>
    </location>
</feature>
<gene>
    <name evidence="12" type="ORF">OFUS_LOCUS11309</name>
</gene>
<keyword evidence="8 9" id="KW-0472">Membrane</keyword>
<keyword evidence="5 9" id="KW-0547">Nucleotide-binding</keyword>
<dbReference type="InterPro" id="IPR039756">
    <property type="entry name" value="Lsb6/PI4K2"/>
</dbReference>
<keyword evidence="6 9" id="KW-0418">Kinase</keyword>
<evidence type="ECO:0000256" key="6">
    <source>
        <dbReference type="ARBA" id="ARBA00022777"/>
    </source>
</evidence>
<proteinExistence type="inferred from homology"/>
<evidence type="ECO:0000256" key="5">
    <source>
        <dbReference type="ARBA" id="ARBA00022741"/>
    </source>
</evidence>
<keyword evidence="7 9" id="KW-0067">ATP-binding</keyword>
<sequence length="426" mass="48526">MAAISDADITPALSKVDYEEVDGDNSPEPPPAFSNYFPEDPEFTEVVREVEMAMDSDICPELSALGSSGCYFLQDRNSTKIAVFKPKDEEPYGHLNPKWTKWMHKLCCPCCFGRSCLVPNQGYLSEAGASLVDQKLQLNVVPKTKVVKLASDTFNYNAIDRMKSKTKKNIAENIPELGRKFHRLGLPPKTGSFQLFVTGYKDADYWLRRFDQEALPASTSKQFQHQFERLVVLDYIIRNTDRGNDNWLIKYEKSEVNESNSCMEDSTDWSMVNPPKISIAAIDNGLAFPFKHPDEWRAYPYHWAWLGQAKIPFSQEIRDLVLPQLSDMNFVQDLCDELFELFHRDKGFDKRTFEKQMSVVRGQILNLTQALKDGKSPVQLVQMPVVIVEKRKGGFGPGRRVDVIFVGKAISNSNMESYVIPSIHLK</sequence>
<dbReference type="InterPro" id="IPR000403">
    <property type="entry name" value="PI3/4_kinase_cat_dom"/>
</dbReference>
<dbReference type="Pfam" id="PF00454">
    <property type="entry name" value="PI3_PI4_kinase"/>
    <property type="match status" value="1"/>
</dbReference>
<comment type="catalytic activity">
    <reaction evidence="9">
        <text>a 1,2-diacyl-sn-glycero-3-phospho-(1D-myo-inositol) + ATP = a 1,2-diacyl-sn-glycero-3-phospho-(1D-myo-inositol 4-phosphate) + ADP + H(+)</text>
        <dbReference type="Rhea" id="RHEA:19877"/>
        <dbReference type="ChEBI" id="CHEBI:15378"/>
        <dbReference type="ChEBI" id="CHEBI:30616"/>
        <dbReference type="ChEBI" id="CHEBI:57880"/>
        <dbReference type="ChEBI" id="CHEBI:58178"/>
        <dbReference type="ChEBI" id="CHEBI:456216"/>
        <dbReference type="EC" id="2.7.1.67"/>
    </reaction>
</comment>
<reference evidence="12" key="1">
    <citation type="submission" date="2022-03" db="EMBL/GenBank/DDBJ databases">
        <authorList>
            <person name="Martin C."/>
        </authorList>
    </citation>
    <scope>NUCLEOTIDE SEQUENCE</scope>
</reference>
<evidence type="ECO:0000256" key="8">
    <source>
        <dbReference type="ARBA" id="ARBA00023136"/>
    </source>
</evidence>
<dbReference type="GO" id="GO:0005765">
    <property type="term" value="C:lysosomal membrane"/>
    <property type="evidence" value="ECO:0007669"/>
    <property type="project" value="TreeGrafter"/>
</dbReference>
<evidence type="ECO:0000256" key="2">
    <source>
        <dbReference type="ARBA" id="ARBA00008941"/>
    </source>
</evidence>
<comment type="caution">
    <text evidence="12">The sequence shown here is derived from an EMBL/GenBank/DDBJ whole genome shotgun (WGS) entry which is preliminary data.</text>
</comment>
<dbReference type="GO" id="GO:0005886">
    <property type="term" value="C:plasma membrane"/>
    <property type="evidence" value="ECO:0007669"/>
    <property type="project" value="UniProtKB-SubCell"/>
</dbReference>
<dbReference type="Proteomes" id="UP000749559">
    <property type="component" value="Unassembled WGS sequence"/>
</dbReference>
<dbReference type="AlphaFoldDB" id="A0A8S4NTP3"/>
<dbReference type="GO" id="GO:0005524">
    <property type="term" value="F:ATP binding"/>
    <property type="evidence" value="ECO:0007669"/>
    <property type="project" value="UniProtKB-UniRule"/>
</dbReference>
<evidence type="ECO:0000256" key="4">
    <source>
        <dbReference type="ARBA" id="ARBA00022679"/>
    </source>
</evidence>
<dbReference type="OrthoDB" id="3349449at2759"/>
<evidence type="ECO:0000256" key="9">
    <source>
        <dbReference type="RuleBase" id="RU367084"/>
    </source>
</evidence>
<dbReference type="GO" id="GO:0005802">
    <property type="term" value="C:trans-Golgi network"/>
    <property type="evidence" value="ECO:0007669"/>
    <property type="project" value="TreeGrafter"/>
</dbReference>
<dbReference type="PANTHER" id="PTHR12865:SF1">
    <property type="entry name" value="PHOSPHATIDYLINOSITOL 4-KINASE TYPE 2"/>
    <property type="match status" value="1"/>
</dbReference>
<name>A0A8S4NTP3_OWEFU</name>
<evidence type="ECO:0000259" key="11">
    <source>
        <dbReference type="PROSITE" id="PS50290"/>
    </source>
</evidence>
<evidence type="ECO:0000256" key="7">
    <source>
        <dbReference type="ARBA" id="ARBA00022840"/>
    </source>
</evidence>
<dbReference type="PROSITE" id="PS50290">
    <property type="entry name" value="PI3_4_KINASE_3"/>
    <property type="match status" value="1"/>
</dbReference>
<dbReference type="EMBL" id="CAIIXF020000005">
    <property type="protein sequence ID" value="CAH1785213.1"/>
    <property type="molecule type" value="Genomic_DNA"/>
</dbReference>
<protein>
    <recommendedName>
        <fullName evidence="9">Phosphatidylinositol 4-kinase type 2</fullName>
        <ecNumber evidence="9">2.7.1.67</ecNumber>
    </recommendedName>
</protein>